<evidence type="ECO:0000256" key="6">
    <source>
        <dbReference type="ARBA" id="ARBA00023077"/>
    </source>
</evidence>
<evidence type="ECO:0000256" key="7">
    <source>
        <dbReference type="ARBA" id="ARBA00023136"/>
    </source>
</evidence>
<dbReference type="InterPro" id="IPR039426">
    <property type="entry name" value="TonB-dep_rcpt-like"/>
</dbReference>
<evidence type="ECO:0000256" key="10">
    <source>
        <dbReference type="PROSITE-ProRule" id="PRU01360"/>
    </source>
</evidence>
<evidence type="ECO:0000256" key="5">
    <source>
        <dbReference type="ARBA" id="ARBA00022729"/>
    </source>
</evidence>
<dbReference type="EMBL" id="AGCJ01000052">
    <property type="protein sequence ID" value="EHM40275.1"/>
    <property type="molecule type" value="Genomic_DNA"/>
</dbReference>
<dbReference type="PROSITE" id="PS52016">
    <property type="entry name" value="TONB_DEPENDENT_REC_3"/>
    <property type="match status" value="1"/>
</dbReference>
<organism evidence="13 14">
    <name type="scientific">Anaeroglobus geminatus F0357</name>
    <dbReference type="NCBI Taxonomy" id="861450"/>
    <lineage>
        <taxon>Bacteria</taxon>
        <taxon>Bacillati</taxon>
        <taxon>Bacillota</taxon>
        <taxon>Negativicutes</taxon>
        <taxon>Veillonellales</taxon>
        <taxon>Veillonellaceae</taxon>
        <taxon>Anaeroglobus</taxon>
    </lineage>
</organism>
<proteinExistence type="inferred from homology"/>
<evidence type="ECO:0000256" key="4">
    <source>
        <dbReference type="ARBA" id="ARBA00022692"/>
    </source>
</evidence>
<dbReference type="AlphaFoldDB" id="G9YI13"/>
<dbReference type="GO" id="GO:0044718">
    <property type="term" value="P:siderophore transmembrane transport"/>
    <property type="evidence" value="ECO:0007669"/>
    <property type="project" value="TreeGrafter"/>
</dbReference>
<sequence>MNAPTTPGGIGDPDPSSRDRLYSFRNLGNVAITGLEAELDHAFSRHWSVKLGYTYLHAINKDAEENHMPRELLDRPRHKIDFGIHYMDEKTGWSGSLWADYYLNMLDSNSVDMSKQAEAEHAADYKRKSFGIWNLMVQKKFGKDAMAYIGVDNLFAKRDDDRAFQGRVYRLGMNFAFDSAGGRAAQREDPEDAALLSSFDRSDWFIRRDTETLRPGEFRVSGDYRLRQDSHTGEARSGIRVTDKRDVGDAQKNLEDKPAHGYAQRLRVRADAGLGAHTSATIVAGAAGGMDGQEDISPSRGLNKARIERAELRHEAGAVDVSLGRLEERIGLTGYFFGKDYDGARAVWTGERTQVRAGVGDFSHTTGITDTAYTKLTPMAFLRSATKDELLGWVFEDAEGNTVSDRLILPNLDKMNYHQKFLDAQQQDQAVGGGSIEHRMKVLREFYTLLKEIDPSVTDEHDRFSLHSGLTRKTGGSIGVTMDKFDPTKDLDTYFNSAEYLNEIKNAMKENGGVLYLQDGSYTPVHEADLTPENFRRWFGAYGLSNGDANNLSKRGGYATTIGYMIFNLSALWNPDGTSYLPLSKGPKVIPVPDGQLLMRDTTPAVKTAGYVQVKHLLTDDLGVQAHYMKSLQDSDYGGKIASVYGLGASLRLGAMAKLSYEWGQNSSDFAKGLNGGSTPAYHVLRLDCGTPDSWEKGSWNAFFDYKRFAHGSFLGGNGTESLPDRYIDGIRSFTVGAGYVPIDNLRVDFFYTFDAKGTAKRATLFGSEDFKLGDYARVQATYKF</sequence>
<feature type="compositionally biased region" description="Basic and acidic residues" evidence="11">
    <location>
        <begin position="241"/>
        <end position="250"/>
    </location>
</feature>
<evidence type="ECO:0000256" key="3">
    <source>
        <dbReference type="ARBA" id="ARBA00022452"/>
    </source>
</evidence>
<accession>G9YI13</accession>
<dbReference type="OrthoDB" id="101167at2"/>
<dbReference type="SUPFAM" id="SSF56935">
    <property type="entry name" value="Porins"/>
    <property type="match status" value="1"/>
</dbReference>
<evidence type="ECO:0000256" key="1">
    <source>
        <dbReference type="ARBA" id="ARBA00004571"/>
    </source>
</evidence>
<evidence type="ECO:0000313" key="14">
    <source>
        <dbReference type="Proteomes" id="UP000005481"/>
    </source>
</evidence>
<evidence type="ECO:0000259" key="12">
    <source>
        <dbReference type="Pfam" id="PF00593"/>
    </source>
</evidence>
<evidence type="ECO:0000256" key="9">
    <source>
        <dbReference type="ARBA" id="ARBA00023237"/>
    </source>
</evidence>
<dbReference type="PANTHER" id="PTHR30069:SF29">
    <property type="entry name" value="HEMOGLOBIN AND HEMOGLOBIN-HAPTOGLOBIN-BINDING PROTEIN 1-RELATED"/>
    <property type="match status" value="1"/>
</dbReference>
<keyword evidence="7 10" id="KW-0472">Membrane</keyword>
<keyword evidence="2 10" id="KW-0813">Transport</keyword>
<keyword evidence="4 10" id="KW-0812">Transmembrane</keyword>
<dbReference type="GO" id="GO:0009279">
    <property type="term" value="C:cell outer membrane"/>
    <property type="evidence" value="ECO:0007669"/>
    <property type="project" value="UniProtKB-SubCell"/>
</dbReference>
<protein>
    <recommendedName>
        <fullName evidence="12">TonB-dependent receptor-like beta-barrel domain-containing protein</fullName>
    </recommendedName>
</protein>
<feature type="domain" description="TonB-dependent receptor-like beta-barrel" evidence="12">
    <location>
        <begin position="13"/>
        <end position="154"/>
    </location>
</feature>
<dbReference type="Pfam" id="PF00593">
    <property type="entry name" value="TonB_dep_Rec_b-barrel"/>
    <property type="match status" value="1"/>
</dbReference>
<keyword evidence="3 10" id="KW-1134">Transmembrane beta strand</keyword>
<dbReference type="eggNOG" id="COG4771">
    <property type="taxonomic scope" value="Bacteria"/>
</dbReference>
<dbReference type="STRING" id="861450.HMPREF0080_01297"/>
<evidence type="ECO:0000256" key="8">
    <source>
        <dbReference type="ARBA" id="ARBA00023170"/>
    </source>
</evidence>
<dbReference type="GO" id="GO:0015344">
    <property type="term" value="F:siderophore uptake transmembrane transporter activity"/>
    <property type="evidence" value="ECO:0007669"/>
    <property type="project" value="TreeGrafter"/>
</dbReference>
<comment type="similarity">
    <text evidence="10">Belongs to the TonB-dependent receptor family.</text>
</comment>
<comment type="subcellular location">
    <subcellularLocation>
        <location evidence="1 10">Cell outer membrane</location>
        <topology evidence="1 10">Multi-pass membrane protein</topology>
    </subcellularLocation>
</comment>
<keyword evidence="9 10" id="KW-0998">Cell outer membrane</keyword>
<dbReference type="Gene3D" id="2.40.170.20">
    <property type="entry name" value="TonB-dependent receptor, beta-barrel domain"/>
    <property type="match status" value="1"/>
</dbReference>
<keyword evidence="8" id="KW-0675">Receptor</keyword>
<keyword evidence="5" id="KW-0732">Signal</keyword>
<gene>
    <name evidence="13" type="ORF">HMPREF0080_01297</name>
</gene>
<dbReference type="PANTHER" id="PTHR30069">
    <property type="entry name" value="TONB-DEPENDENT OUTER MEMBRANE RECEPTOR"/>
    <property type="match status" value="1"/>
</dbReference>
<keyword evidence="6" id="KW-0798">TonB box</keyword>
<dbReference type="HOGENOM" id="CLU_357045_0_0_9"/>
<reference evidence="13 14" key="1">
    <citation type="submission" date="2011-08" db="EMBL/GenBank/DDBJ databases">
        <authorList>
            <person name="Weinstock G."/>
            <person name="Sodergren E."/>
            <person name="Clifton S."/>
            <person name="Fulton L."/>
            <person name="Fulton B."/>
            <person name="Courtney L."/>
            <person name="Fronick C."/>
            <person name="Harrison M."/>
            <person name="Strong C."/>
            <person name="Farmer C."/>
            <person name="Delahaunty K."/>
            <person name="Markovic C."/>
            <person name="Hall O."/>
            <person name="Minx P."/>
            <person name="Tomlinson C."/>
            <person name="Mitreva M."/>
            <person name="Hou S."/>
            <person name="Chen J."/>
            <person name="Wollam A."/>
            <person name="Pepin K.H."/>
            <person name="Johnson M."/>
            <person name="Bhonagiri V."/>
            <person name="Zhang X."/>
            <person name="Suruliraj S."/>
            <person name="Warren W."/>
            <person name="Chinwalla A."/>
            <person name="Mardis E.R."/>
            <person name="Wilson R.K."/>
        </authorList>
    </citation>
    <scope>NUCLEOTIDE SEQUENCE [LARGE SCALE GENOMIC DNA]</scope>
    <source>
        <strain evidence="13 14">F0357</strain>
    </source>
</reference>
<evidence type="ECO:0000313" key="13">
    <source>
        <dbReference type="EMBL" id="EHM40275.1"/>
    </source>
</evidence>
<dbReference type="InterPro" id="IPR000531">
    <property type="entry name" value="Beta-barrel_TonB"/>
</dbReference>
<comment type="caution">
    <text evidence="13">The sequence shown here is derived from an EMBL/GenBank/DDBJ whole genome shotgun (WGS) entry which is preliminary data.</text>
</comment>
<keyword evidence="14" id="KW-1185">Reference proteome</keyword>
<dbReference type="PATRIC" id="fig|861450.3.peg.1211"/>
<evidence type="ECO:0000256" key="2">
    <source>
        <dbReference type="ARBA" id="ARBA00022448"/>
    </source>
</evidence>
<dbReference type="Proteomes" id="UP000005481">
    <property type="component" value="Unassembled WGS sequence"/>
</dbReference>
<evidence type="ECO:0000256" key="11">
    <source>
        <dbReference type="SAM" id="MobiDB-lite"/>
    </source>
</evidence>
<name>G9YI13_9FIRM</name>
<feature type="region of interest" description="Disordered" evidence="11">
    <location>
        <begin position="231"/>
        <end position="250"/>
    </location>
</feature>
<dbReference type="InterPro" id="IPR036942">
    <property type="entry name" value="Beta-barrel_TonB_sf"/>
</dbReference>